<keyword evidence="2" id="KW-0378">Hydrolase</keyword>
<dbReference type="InterPro" id="IPR039537">
    <property type="entry name" value="Retrotran_Ty1/copia-like"/>
</dbReference>
<dbReference type="GO" id="GO:0016787">
    <property type="term" value="F:hydrolase activity"/>
    <property type="evidence" value="ECO:0007669"/>
    <property type="project" value="UniProtKB-KW"/>
</dbReference>
<feature type="region of interest" description="Disordered" evidence="3">
    <location>
        <begin position="1026"/>
        <end position="1081"/>
    </location>
</feature>
<dbReference type="InterPro" id="IPR036397">
    <property type="entry name" value="RNaseH_sf"/>
</dbReference>
<accession>A0A6L2LEC9</accession>
<dbReference type="EMBL" id="BKCJ010004141">
    <property type="protein sequence ID" value="GEU59257.1"/>
    <property type="molecule type" value="Genomic_DNA"/>
</dbReference>
<feature type="compositionally biased region" description="Acidic residues" evidence="3">
    <location>
        <begin position="1178"/>
        <end position="1189"/>
    </location>
</feature>
<dbReference type="PANTHER" id="PTHR42648:SF18">
    <property type="entry name" value="RETROTRANSPOSON, UNCLASSIFIED-LIKE PROTEIN"/>
    <property type="match status" value="1"/>
</dbReference>
<dbReference type="Gene3D" id="3.30.420.10">
    <property type="entry name" value="Ribonuclease H-like superfamily/Ribonuclease H"/>
    <property type="match status" value="1"/>
</dbReference>
<feature type="compositionally biased region" description="Basic and acidic residues" evidence="3">
    <location>
        <begin position="1114"/>
        <end position="1138"/>
    </location>
</feature>
<feature type="compositionally biased region" description="Basic and acidic residues" evidence="3">
    <location>
        <begin position="1095"/>
        <end position="1106"/>
    </location>
</feature>
<evidence type="ECO:0000256" key="1">
    <source>
        <dbReference type="ARBA" id="ARBA00022723"/>
    </source>
</evidence>
<feature type="region of interest" description="Disordered" evidence="3">
    <location>
        <begin position="987"/>
        <end position="1010"/>
    </location>
</feature>
<comment type="caution">
    <text evidence="6">The sequence shown here is derived from an EMBL/GenBank/DDBJ whole genome shotgun (WGS) entry which is preliminary data.</text>
</comment>
<dbReference type="Pfam" id="PF07727">
    <property type="entry name" value="RVT_2"/>
    <property type="match status" value="1"/>
</dbReference>
<evidence type="ECO:0000259" key="5">
    <source>
        <dbReference type="Pfam" id="PF13976"/>
    </source>
</evidence>
<protein>
    <recommendedName>
        <fullName evidence="7">Retrovirus-related Pol polyprotein from transposon TNT 1-94</fullName>
    </recommendedName>
</protein>
<evidence type="ECO:0008006" key="7">
    <source>
        <dbReference type="Google" id="ProtNLM"/>
    </source>
</evidence>
<feature type="domain" description="Reverse transcriptase Ty1/copia-type" evidence="4">
    <location>
        <begin position="575"/>
        <end position="751"/>
    </location>
</feature>
<dbReference type="SUPFAM" id="SSF53098">
    <property type="entry name" value="Ribonuclease H-like"/>
    <property type="match status" value="1"/>
</dbReference>
<dbReference type="SUPFAM" id="SSF56672">
    <property type="entry name" value="DNA/RNA polymerases"/>
    <property type="match status" value="1"/>
</dbReference>
<dbReference type="Pfam" id="PF13976">
    <property type="entry name" value="gag_pre-integrs"/>
    <property type="match status" value="1"/>
</dbReference>
<dbReference type="PANTHER" id="PTHR42648">
    <property type="entry name" value="TRANSPOSASE, PUTATIVE-RELATED"/>
    <property type="match status" value="1"/>
</dbReference>
<organism evidence="6">
    <name type="scientific">Tanacetum cinerariifolium</name>
    <name type="common">Dalmatian daisy</name>
    <name type="synonym">Chrysanthemum cinerariifolium</name>
    <dbReference type="NCBI Taxonomy" id="118510"/>
    <lineage>
        <taxon>Eukaryota</taxon>
        <taxon>Viridiplantae</taxon>
        <taxon>Streptophyta</taxon>
        <taxon>Embryophyta</taxon>
        <taxon>Tracheophyta</taxon>
        <taxon>Spermatophyta</taxon>
        <taxon>Magnoliopsida</taxon>
        <taxon>eudicotyledons</taxon>
        <taxon>Gunneridae</taxon>
        <taxon>Pentapetalae</taxon>
        <taxon>asterids</taxon>
        <taxon>campanulids</taxon>
        <taxon>Asterales</taxon>
        <taxon>Asteraceae</taxon>
        <taxon>Asteroideae</taxon>
        <taxon>Anthemideae</taxon>
        <taxon>Anthemidinae</taxon>
        <taxon>Tanacetum</taxon>
    </lineage>
</organism>
<sequence length="1444" mass="165739">MYDSWESRIRLFIKGKKHDRMMLDSIDNGPLVYPTVKENGQTRPKKYSELTEAQKLQDDCDVQRTNIILHDLPPDVLVVPMFQQREDLIECINKAMAFLSAVASRFSPSNNQLNTSSNPRNQATIQDGRVTVQQSRRREYSETVYSTKRPRNAAWFKEKLMLVEAQEVGQILDEEQLAVLADPVLMAKLSSYDLEILSEVPYSDSYPNDMINQDEENSGENLNAPTFNQLFEINELKAQSQEKDAVIRKLKERIKSLSGKDSVKNTKKDINEIETINIELEHSALDTNLYTISLDDMLKTSPICLLSKASKTKSWLWHRHLTHLNFDTLNKLSKDSLARDSYMIFMKMSAFRIKFLLLALLKRTAIERRNRTLVEAARTMLIFLKAPLFLWAEAINTACYTQNHSLIRLRYNKTPYDLMHDKKPNLSFIYIFGLLCYPTNDSEDLGKLNAKADIVPIAAAPRVVEIADSPISTSIDQDAPSSSIPSTQDQEYSLIISQGVEESPKTPLFHDDPHYEFLHEDSTSKGSSSNVRPSHNSFELIGRRTNDHPIGNIIGDLSCSIDAMQEDIYEFKRLQVWELVSCPDKVILIKLKWIYKVKTDEFGRVLKNKAKLVAQGFRKEEGIYFEESFAPVARIEAIRIFVANAANKNMTIFQMDIKTAFLKGELKKEVYVSQLKGFVDQEYPSHVYKLKKTLYDLKQAPHAWYEKLSSFLISQHFSKGAIDLTLFTQKARNDLLLVQIYVDDTPIVEKNKLDEDLHGTSVDATLYHGMIRSIMYLISSRPDVVYAQFWYTIKKVQDTDSYEFLLANKKCTINAEVFRTILNMCPRFVVNAASSKFVLFIECSFNNVEDVCGRTFNAARKFMLLESLCCSRIIFRIMLHGGYFEYWKAGLVVVVYESKPEPKPAKKKTSSKRRVKKKVTLSADDNIISDDPDAALELAKSIIQTKAKEAEAARKVHATHARIVTESVPKSTEKKYGGRSYKSVVIQDTLSTPKSKPTTSKTKLKEDNQVLKDQMKELVVNQGFSMSPQSSLLPQGDEQDSKFYDDDNDDVEKDDKDGDADDKGDDHVSDTQDADDEYVETKFDEDEIYKYKIRVRNEEDVEIKDAEVEESDKGEEKVTDATKKEAEKTSKAKDDTKKTKLPPSSSSLSVSLGFGDQILKLSSNSSLVIKDHKRKYDDDEDEDDDDEDPPAGPKQGKKTKRRRTEDFESLKKPSTTKHQKVVMDDVDDDNQPQDTLKPKTRKTLNPEWFKQPPRHPTPDHEWNKSQYVLNEVKIENITQDILLEPAFNLLKEYLNTSDPKVTYIKSITKIKVAKYKIKGIKDMVHTLWSTIKHAYDKDAEKGIKHQGESVSVKKLHGYSHLKEIVVERSDQQLYKFKEGDFVDLHLNNIEDMLRLSVQHKLFYLDGNFIIDFIMALRMFIRSLILKRRVEDLQLGVESYRRILT</sequence>
<feature type="domain" description="GAG-pre-integrase" evidence="5">
    <location>
        <begin position="288"/>
        <end position="339"/>
    </location>
</feature>
<proteinExistence type="predicted"/>
<dbReference type="InterPro" id="IPR013103">
    <property type="entry name" value="RVT_2"/>
</dbReference>
<reference evidence="6" key="1">
    <citation type="journal article" date="2019" name="Sci. Rep.">
        <title>Draft genome of Tanacetum cinerariifolium, the natural source of mosquito coil.</title>
        <authorList>
            <person name="Yamashiro T."/>
            <person name="Shiraishi A."/>
            <person name="Satake H."/>
            <person name="Nakayama K."/>
        </authorList>
    </citation>
    <scope>NUCLEOTIDE SEQUENCE</scope>
</reference>
<keyword evidence="1" id="KW-0479">Metal-binding</keyword>
<evidence type="ECO:0000313" key="6">
    <source>
        <dbReference type="EMBL" id="GEU59257.1"/>
    </source>
</evidence>
<feature type="compositionally biased region" description="Low complexity" evidence="3">
    <location>
        <begin position="989"/>
        <end position="1001"/>
    </location>
</feature>
<name>A0A6L2LEC9_TANCI</name>
<dbReference type="GO" id="GO:0046872">
    <property type="term" value="F:metal ion binding"/>
    <property type="evidence" value="ECO:0007669"/>
    <property type="project" value="UniProtKB-KW"/>
</dbReference>
<dbReference type="GO" id="GO:0003676">
    <property type="term" value="F:nucleic acid binding"/>
    <property type="evidence" value="ECO:0007669"/>
    <property type="project" value="InterPro"/>
</dbReference>
<feature type="region of interest" description="Disordered" evidence="3">
    <location>
        <begin position="1094"/>
        <end position="1262"/>
    </location>
</feature>
<dbReference type="InterPro" id="IPR043502">
    <property type="entry name" value="DNA/RNA_pol_sf"/>
</dbReference>
<feature type="compositionally biased region" description="Acidic residues" evidence="3">
    <location>
        <begin position="1046"/>
        <end position="1063"/>
    </location>
</feature>
<feature type="compositionally biased region" description="Low complexity" evidence="3">
    <location>
        <begin position="1141"/>
        <end position="1152"/>
    </location>
</feature>
<gene>
    <name evidence="6" type="ORF">Tci_031235</name>
</gene>
<evidence type="ECO:0000259" key="4">
    <source>
        <dbReference type="Pfam" id="PF07727"/>
    </source>
</evidence>
<dbReference type="InterPro" id="IPR012337">
    <property type="entry name" value="RNaseH-like_sf"/>
</dbReference>
<evidence type="ECO:0000256" key="3">
    <source>
        <dbReference type="SAM" id="MobiDB-lite"/>
    </source>
</evidence>
<dbReference type="InterPro" id="IPR025724">
    <property type="entry name" value="GAG-pre-integrase_dom"/>
</dbReference>
<feature type="compositionally biased region" description="Acidic residues" evidence="3">
    <location>
        <begin position="1072"/>
        <end position="1081"/>
    </location>
</feature>
<evidence type="ECO:0000256" key="2">
    <source>
        <dbReference type="ARBA" id="ARBA00022801"/>
    </source>
</evidence>